<dbReference type="Gene3D" id="1.10.3720.10">
    <property type="entry name" value="MetI-like"/>
    <property type="match status" value="1"/>
</dbReference>
<evidence type="ECO:0000256" key="4">
    <source>
        <dbReference type="ARBA" id="ARBA00022692"/>
    </source>
</evidence>
<evidence type="ECO:0000313" key="10">
    <source>
        <dbReference type="Proteomes" id="UP000198290"/>
    </source>
</evidence>
<reference evidence="10" key="3">
    <citation type="journal article" date="2017" name="Plant Physiol. Biochem.">
        <title>Differential oxidative and antioxidative response of duckweed Lemna minor toward plant growth promoting/inhibiting bacteria.</title>
        <authorList>
            <person name="Ishizawa H."/>
            <person name="Kuroda M."/>
            <person name="Morikawa M."/>
            <person name="Ike M."/>
        </authorList>
    </citation>
    <scope>NUCLEOTIDE SEQUENCE [LARGE SCALE GENOMIC DNA]</scope>
    <source>
        <strain evidence="10">H3</strain>
    </source>
</reference>
<comment type="subcellular location">
    <subcellularLocation>
        <location evidence="1 7">Cell membrane</location>
        <topology evidence="1 7">Multi-pass membrane protein</topology>
    </subcellularLocation>
</comment>
<dbReference type="RefSeq" id="WP_089084798.1">
    <property type="nucleotide sequence ID" value="NZ_AP018823.1"/>
</dbReference>
<evidence type="ECO:0000256" key="3">
    <source>
        <dbReference type="ARBA" id="ARBA00022475"/>
    </source>
</evidence>
<dbReference type="PROSITE" id="PS50928">
    <property type="entry name" value="ABC_TM1"/>
    <property type="match status" value="1"/>
</dbReference>
<dbReference type="GO" id="GO:0071916">
    <property type="term" value="F:dipeptide transmembrane transporter activity"/>
    <property type="evidence" value="ECO:0007669"/>
    <property type="project" value="TreeGrafter"/>
</dbReference>
<feature type="domain" description="ABC transmembrane type-1" evidence="8">
    <location>
        <begin position="106"/>
        <end position="333"/>
    </location>
</feature>
<dbReference type="PANTHER" id="PTHR43163:SF8">
    <property type="entry name" value="D,D-DIPEPTIDE TRANSPORT SYSTEM PERMEASE PROTEIN DDPB-RELATED"/>
    <property type="match status" value="1"/>
</dbReference>
<keyword evidence="6 7" id="KW-0472">Membrane</keyword>
<dbReference type="KEGG" id="amah:DLM_1392"/>
<dbReference type="GO" id="GO:0005886">
    <property type="term" value="C:plasma membrane"/>
    <property type="evidence" value="ECO:0007669"/>
    <property type="project" value="UniProtKB-SubCell"/>
</dbReference>
<protein>
    <submittedName>
        <fullName evidence="9">Dipeptide transport system permease protein DppB</fullName>
    </submittedName>
</protein>
<evidence type="ECO:0000256" key="6">
    <source>
        <dbReference type="ARBA" id="ARBA00023136"/>
    </source>
</evidence>
<accession>A0A3G9GHN7</accession>
<dbReference type="InterPro" id="IPR045621">
    <property type="entry name" value="BPD_transp_1_N"/>
</dbReference>
<gene>
    <name evidence="9" type="ORF">DLM_1392</name>
</gene>
<evidence type="ECO:0000256" key="7">
    <source>
        <dbReference type="RuleBase" id="RU363032"/>
    </source>
</evidence>
<dbReference type="OrthoDB" id="9803623at2"/>
<dbReference type="InterPro" id="IPR035906">
    <property type="entry name" value="MetI-like_sf"/>
</dbReference>
<evidence type="ECO:0000256" key="1">
    <source>
        <dbReference type="ARBA" id="ARBA00004651"/>
    </source>
</evidence>
<dbReference type="Pfam" id="PF19300">
    <property type="entry name" value="BPD_transp_1_N"/>
    <property type="match status" value="1"/>
</dbReference>
<comment type="similarity">
    <text evidence="7">Belongs to the binding-protein-dependent transport system permease family.</text>
</comment>
<feature type="transmembrane region" description="Helical" evidence="7">
    <location>
        <begin position="112"/>
        <end position="133"/>
    </location>
</feature>
<dbReference type="PANTHER" id="PTHR43163">
    <property type="entry name" value="DIPEPTIDE TRANSPORT SYSTEM PERMEASE PROTEIN DPPB-RELATED"/>
    <property type="match status" value="1"/>
</dbReference>
<dbReference type="AlphaFoldDB" id="A0A3G9GHN7"/>
<proteinExistence type="inferred from homology"/>
<evidence type="ECO:0000256" key="5">
    <source>
        <dbReference type="ARBA" id="ARBA00022989"/>
    </source>
</evidence>
<keyword evidence="10" id="KW-1185">Reference proteome</keyword>
<evidence type="ECO:0000256" key="2">
    <source>
        <dbReference type="ARBA" id="ARBA00022448"/>
    </source>
</evidence>
<keyword evidence="5 7" id="KW-1133">Transmembrane helix</keyword>
<keyword evidence="3" id="KW-1003">Cell membrane</keyword>
<feature type="transmembrane region" description="Helical" evidence="7">
    <location>
        <begin position="214"/>
        <end position="233"/>
    </location>
</feature>
<dbReference type="SUPFAM" id="SSF161098">
    <property type="entry name" value="MetI-like"/>
    <property type="match status" value="1"/>
</dbReference>
<evidence type="ECO:0000313" key="9">
    <source>
        <dbReference type="EMBL" id="BBF85016.1"/>
    </source>
</evidence>
<reference evidence="9 10" key="2">
    <citation type="journal article" date="2017" name="Genome Announc.">
        <title>Draft genome sequence of Aquitalea magnusonii strain H3, a plant growth-promoting bacterium of duckweed Lemna minor.</title>
        <authorList>
            <person name="Ishizawa H."/>
            <person name="Kuroda M."/>
            <person name="Ike M."/>
        </authorList>
    </citation>
    <scope>NUCLEOTIDE SEQUENCE [LARGE SCALE GENOMIC DNA]</scope>
    <source>
        <strain evidence="9 10">H3</strain>
    </source>
</reference>
<dbReference type="Pfam" id="PF00528">
    <property type="entry name" value="BPD_transp_1"/>
    <property type="match status" value="1"/>
</dbReference>
<reference evidence="10" key="1">
    <citation type="journal article" date="2017" name="Biotechnol. Biofuels">
        <title>Evaluation of environmental bacterial communities as a factor affecting the growth of duckweed Lemna minor.</title>
        <authorList>
            <person name="Ishizawa H."/>
            <person name="Kuroda M."/>
            <person name="Morikawa M."/>
            <person name="Ike M."/>
        </authorList>
    </citation>
    <scope>NUCLEOTIDE SEQUENCE [LARGE SCALE GENOMIC DNA]</scope>
    <source>
        <strain evidence="10">H3</strain>
    </source>
</reference>
<feature type="transmembrane region" description="Helical" evidence="7">
    <location>
        <begin position="264"/>
        <end position="283"/>
    </location>
</feature>
<keyword evidence="4 7" id="KW-0812">Transmembrane</keyword>
<dbReference type="Proteomes" id="UP000198290">
    <property type="component" value="Chromosome"/>
</dbReference>
<dbReference type="CDD" id="cd06261">
    <property type="entry name" value="TM_PBP2"/>
    <property type="match status" value="1"/>
</dbReference>
<feature type="transmembrane region" description="Helical" evidence="7">
    <location>
        <begin position="20"/>
        <end position="38"/>
    </location>
</feature>
<name>A0A3G9GHN7_9NEIS</name>
<feature type="transmembrane region" description="Helical" evidence="7">
    <location>
        <begin position="145"/>
        <end position="168"/>
    </location>
</feature>
<keyword evidence="2 7" id="KW-0813">Transport</keyword>
<feature type="transmembrane region" description="Helical" evidence="7">
    <location>
        <begin position="303"/>
        <end position="329"/>
    </location>
</feature>
<organism evidence="9 10">
    <name type="scientific">Aquitalea magnusonii</name>
    <dbReference type="NCBI Taxonomy" id="332411"/>
    <lineage>
        <taxon>Bacteria</taxon>
        <taxon>Pseudomonadati</taxon>
        <taxon>Pseudomonadota</taxon>
        <taxon>Betaproteobacteria</taxon>
        <taxon>Neisseriales</taxon>
        <taxon>Chromobacteriaceae</taxon>
        <taxon>Aquitalea</taxon>
    </lineage>
</organism>
<dbReference type="InterPro" id="IPR000515">
    <property type="entry name" value="MetI-like"/>
</dbReference>
<dbReference type="EMBL" id="AP018823">
    <property type="protein sequence ID" value="BBF85016.1"/>
    <property type="molecule type" value="Genomic_DNA"/>
</dbReference>
<evidence type="ECO:0000259" key="8">
    <source>
        <dbReference type="PROSITE" id="PS50928"/>
    </source>
</evidence>
<sequence>MRSVSERLLFGPLWGVARKLLTMLLTLLLLLTLTFLLSRMAPIDPVLQVAGDHASQQTYAQVSHELGLDQPLPLQLGRYLLRLLHGDLGVSSTTAQPVASDLARAFPATLELATYAIVLASVCGVALALLSALKPGGWLDNLVRCFSLLGYSVPVFWLGLLGLLLFYARLHWAGGPGQLDDAYLYSLNERSGFILLDSWRSGDAEILRNAVSHLWLPVLLLAMLSMAGITRLLRAALLEECGKEYVTLARAKGAGRWRILWRHVLPNVSGTLVTVLALSYSSLLEGAVLTETVFAWPGIGRYLTTALFASDVAAILGATLVIGSSFVLLNMLADSLVLLLDPRSRQADIAHPSSR</sequence>